<dbReference type="SUPFAM" id="SSF81321">
    <property type="entry name" value="Family A G protein-coupled receptor-like"/>
    <property type="match status" value="1"/>
</dbReference>
<feature type="transmembrane region" description="Helical" evidence="1">
    <location>
        <begin position="40"/>
        <end position="62"/>
    </location>
</feature>
<feature type="transmembrane region" description="Helical" evidence="1">
    <location>
        <begin position="127"/>
        <end position="152"/>
    </location>
</feature>
<dbReference type="WBParaSite" id="L893_g12872.t1">
    <property type="protein sequence ID" value="L893_g12872.t1"/>
    <property type="gene ID" value="L893_g12872"/>
</dbReference>
<keyword evidence="1" id="KW-0812">Transmembrane</keyword>
<keyword evidence="1" id="KW-1133">Transmembrane helix</keyword>
<name>A0A1I7Y645_9BILA</name>
<keyword evidence="2" id="KW-1185">Reference proteome</keyword>
<feature type="transmembrane region" description="Helical" evidence="1">
    <location>
        <begin position="222"/>
        <end position="248"/>
    </location>
</feature>
<feature type="transmembrane region" description="Helical" evidence="1">
    <location>
        <begin position="182"/>
        <end position="202"/>
    </location>
</feature>
<dbReference type="Gene3D" id="1.20.1070.10">
    <property type="entry name" value="Rhodopsin 7-helix transmembrane proteins"/>
    <property type="match status" value="1"/>
</dbReference>
<proteinExistence type="predicted"/>
<dbReference type="Proteomes" id="UP000095287">
    <property type="component" value="Unplaced"/>
</dbReference>
<evidence type="ECO:0000313" key="3">
    <source>
        <dbReference type="WBParaSite" id="L893_g12872.t1"/>
    </source>
</evidence>
<dbReference type="Pfam" id="PF10318">
    <property type="entry name" value="7TM_GPCR_Srh"/>
    <property type="match status" value="1"/>
</dbReference>
<feature type="transmembrane region" description="Helical" evidence="1">
    <location>
        <begin position="82"/>
        <end position="106"/>
    </location>
</feature>
<dbReference type="InterPro" id="IPR019422">
    <property type="entry name" value="7TM_GPCR_serpentine_rcpt_Srh"/>
</dbReference>
<sequence>MSAALNTVMDVSSCVNVPVKLFCAYVIFRHTPSKMKSISMFILNAAFWNLICCIFGTFLHPYPLFPAECLRITPVIPLAGEVPSHCVFFLAGLSALNSAVASSLPFPYRYVAVAHPMFFKRVKNHWVVLFCVAIHLGFSCIGFGFLTCVLTYNDYASAWNAAEGTRVICFDASHFTKLFIEIPPMITVVAITAMCVIFSVLLKRHLKRATECRAKIDFNRQLLRYLLVVTAVPVFLGAIPLLIVMLSWSFPTYEYARELFIVNVVLLCNHGLFFSIASIATLKPYRQAVRGMVVAALGKIPLHLIH</sequence>
<protein>
    <submittedName>
        <fullName evidence="3">G_PROTEIN_RECEP_F1_2 domain-containing protein</fullName>
    </submittedName>
</protein>
<organism evidence="2 3">
    <name type="scientific">Steinernema glaseri</name>
    <dbReference type="NCBI Taxonomy" id="37863"/>
    <lineage>
        <taxon>Eukaryota</taxon>
        <taxon>Metazoa</taxon>
        <taxon>Ecdysozoa</taxon>
        <taxon>Nematoda</taxon>
        <taxon>Chromadorea</taxon>
        <taxon>Rhabditida</taxon>
        <taxon>Tylenchina</taxon>
        <taxon>Panagrolaimomorpha</taxon>
        <taxon>Strongyloidoidea</taxon>
        <taxon>Steinernematidae</taxon>
        <taxon>Steinernema</taxon>
    </lineage>
</organism>
<evidence type="ECO:0000256" key="1">
    <source>
        <dbReference type="SAM" id="Phobius"/>
    </source>
</evidence>
<reference evidence="3" key="1">
    <citation type="submission" date="2016-11" db="UniProtKB">
        <authorList>
            <consortium name="WormBaseParasite"/>
        </authorList>
    </citation>
    <scope>IDENTIFICATION</scope>
</reference>
<keyword evidence="1" id="KW-0472">Membrane</keyword>
<accession>A0A1I7Y645</accession>
<evidence type="ECO:0000313" key="2">
    <source>
        <dbReference type="Proteomes" id="UP000095287"/>
    </source>
</evidence>
<feature type="transmembrane region" description="Helical" evidence="1">
    <location>
        <begin position="260"/>
        <end position="282"/>
    </location>
</feature>
<dbReference type="AlphaFoldDB" id="A0A1I7Y645"/>